<dbReference type="InterPro" id="IPR004622">
    <property type="entry name" value="DNA_pol_HolB"/>
</dbReference>
<dbReference type="Proteomes" id="UP000321569">
    <property type="component" value="Unassembled WGS sequence"/>
</dbReference>
<protein>
    <submittedName>
        <fullName evidence="1">DNA polymerase III subunit delta</fullName>
    </submittedName>
</protein>
<dbReference type="Pfam" id="PF13177">
    <property type="entry name" value="DNA_pol3_delta2"/>
    <property type="match status" value="1"/>
</dbReference>
<dbReference type="OrthoDB" id="9810148at2"/>
<reference evidence="1 2" key="1">
    <citation type="submission" date="2019-07" db="EMBL/GenBank/DDBJ databases">
        <title>Whole genome shotgun sequence of Lactobacillus rapi NBRC 109618.</title>
        <authorList>
            <person name="Hosoyama A."/>
            <person name="Uohara A."/>
            <person name="Ohji S."/>
            <person name="Ichikawa N."/>
        </authorList>
    </citation>
    <scope>NUCLEOTIDE SEQUENCE [LARGE SCALE GENOMIC DNA]</scope>
    <source>
        <strain evidence="1 2">NBRC 109618</strain>
    </source>
</reference>
<sequence length="341" mass="38492">MAENIVQAAKEKQPQLFKQFMNLVNQDELSHAYLFTGEEGAGQFAVAMGVAMRLFCTNVTNGVPCGKCPECIRIMHYDHPDVVVTKPDGQSIKVDQIRHVKSEFTKSAMEGSKKVFIISDAEKMTTGAANSLLKFIEEPTGNVVSFLISQNRNLVLPTIISRTQVVEFPSLSKPQMVTELKQSGVLPSQVNLLMAITNSRREIDDLLKDNWFGEMQRLISKWFGYLVKGNLMAMPFIQMSIMPIVGNKDRQRVVLTMMINIFDDVLEMKYGTLSDDQSKFPSVNEQMHQAATEWTSGQLMKMLDELLSMNDQMMVNVNFQNIIESTTLNILKIAKSSFIER</sequence>
<dbReference type="NCBIfam" id="NF005972">
    <property type="entry name" value="PRK08058.1"/>
    <property type="match status" value="1"/>
</dbReference>
<evidence type="ECO:0000313" key="2">
    <source>
        <dbReference type="Proteomes" id="UP000321569"/>
    </source>
</evidence>
<dbReference type="GO" id="GO:0008408">
    <property type="term" value="F:3'-5' exonuclease activity"/>
    <property type="evidence" value="ECO:0007669"/>
    <property type="project" value="InterPro"/>
</dbReference>
<proteinExistence type="predicted"/>
<dbReference type="RefSeq" id="WP_054746763.1">
    <property type="nucleotide sequence ID" value="NZ_BKAM01000002.1"/>
</dbReference>
<name>A0A512PKI0_9LACO</name>
<dbReference type="EMBL" id="BKAM01000002">
    <property type="protein sequence ID" value="GEP71682.1"/>
    <property type="molecule type" value="Genomic_DNA"/>
</dbReference>
<dbReference type="NCBIfam" id="TIGR00678">
    <property type="entry name" value="holB"/>
    <property type="match status" value="1"/>
</dbReference>
<dbReference type="FunFam" id="3.40.50.300:FF:001255">
    <property type="entry name" value="DNA polymerase III subunit delta"/>
    <property type="match status" value="1"/>
</dbReference>
<dbReference type="GO" id="GO:0003887">
    <property type="term" value="F:DNA-directed DNA polymerase activity"/>
    <property type="evidence" value="ECO:0007669"/>
    <property type="project" value="InterPro"/>
</dbReference>
<dbReference type="Gene3D" id="3.40.50.300">
    <property type="entry name" value="P-loop containing nucleotide triphosphate hydrolases"/>
    <property type="match status" value="1"/>
</dbReference>
<dbReference type="SUPFAM" id="SSF52540">
    <property type="entry name" value="P-loop containing nucleoside triphosphate hydrolases"/>
    <property type="match status" value="1"/>
</dbReference>
<dbReference type="STRING" id="1423795.FD12_GL002268"/>
<evidence type="ECO:0000313" key="1">
    <source>
        <dbReference type="EMBL" id="GEP71682.1"/>
    </source>
</evidence>
<dbReference type="AlphaFoldDB" id="A0A512PKI0"/>
<dbReference type="GO" id="GO:0006261">
    <property type="term" value="P:DNA-templated DNA replication"/>
    <property type="evidence" value="ECO:0007669"/>
    <property type="project" value="TreeGrafter"/>
</dbReference>
<dbReference type="PANTHER" id="PTHR11669">
    <property type="entry name" value="REPLICATION FACTOR C / DNA POLYMERASE III GAMMA-TAU SUBUNIT"/>
    <property type="match status" value="1"/>
</dbReference>
<organism evidence="1 2">
    <name type="scientific">Lentilactobacillus rapi</name>
    <dbReference type="NCBI Taxonomy" id="481723"/>
    <lineage>
        <taxon>Bacteria</taxon>
        <taxon>Bacillati</taxon>
        <taxon>Bacillota</taxon>
        <taxon>Bacilli</taxon>
        <taxon>Lactobacillales</taxon>
        <taxon>Lactobacillaceae</taxon>
        <taxon>Lentilactobacillus</taxon>
    </lineage>
</organism>
<dbReference type="InterPro" id="IPR050238">
    <property type="entry name" value="DNA_Rep/Repair_Clamp_Loader"/>
</dbReference>
<comment type="caution">
    <text evidence="1">The sequence shown here is derived from an EMBL/GenBank/DDBJ whole genome shotgun (WGS) entry which is preliminary data.</text>
</comment>
<dbReference type="InterPro" id="IPR027417">
    <property type="entry name" value="P-loop_NTPase"/>
</dbReference>
<gene>
    <name evidence="1" type="primary">holB</name>
    <name evidence="1" type="ORF">LRA02_05500</name>
</gene>
<dbReference type="PANTHER" id="PTHR11669:SF8">
    <property type="entry name" value="DNA POLYMERASE III SUBUNIT DELTA"/>
    <property type="match status" value="1"/>
</dbReference>
<accession>A0A512PKI0</accession>